<feature type="domain" description="Fungal-type protein kinase" evidence="1">
    <location>
        <begin position="191"/>
        <end position="535"/>
    </location>
</feature>
<sequence>MHSDYPETYTWPTSSGSSGAATGLPSTADWSFFTTSGGLDVSSNLSAIFKLSENFICSEVFFKEAFTRDVPSLEEIEGFLTHCGLYDIHGRRWFNLLPSPARGADLVQPMLYILEAAIKYFGYDRSREFVSKPLLDRMPNGTLIWYEPQICSVVKADGDASVSVVDPVKAPGSHYPQCVTPFLLMREEDSVESAGRLQAAVFAESCFRVQGNRRGIYCMKVTEENFVFYWVDRCGLICTPSRNIHLYAADFIRLVLGSTSINDTLTGFDETVFWEGSQRFIRTQSPNGDLIAYPLTQKGPIYVSPRVYACGTICWRAKNPFTGAHVVIKDAWVSGDGEIPFLSIGHRQTGVGQCVAYEYEYENGLSISNLRGHHASQPLEDPVQPNLVFMRLVLEDGGRPITDFETPLEILYAFRDAIIGHWNLYTQDVLHRDINPGNILIGPAGSPPGYRGVLIDLSHAIRASQSGNPDNYWRPVVCELSYLTYRADEIIFTSKGTTPFLSINNLVKWRHGNAVVPHSYFDDLESFFYLFCWIVFGYSGPNSRKVPQPTFLENWYCVKDSLAEDAKKALLSAQTEPDSIDDFFGPVFRHLFRNLVQCFATKVTSRWQAALLGCRDLKLEFEFGTHYSEVVGYFDDAIAALEGLTQIPTTGELYPFSGY</sequence>
<dbReference type="InterPro" id="IPR011009">
    <property type="entry name" value="Kinase-like_dom_sf"/>
</dbReference>
<dbReference type="STRING" id="231916.A0A409YBI1"/>
<dbReference type="InParanoid" id="A0A409YBI1"/>
<accession>A0A409YBI1</accession>
<keyword evidence="3" id="KW-1185">Reference proteome</keyword>
<reference evidence="2 3" key="1">
    <citation type="journal article" date="2018" name="Evol. Lett.">
        <title>Horizontal gene cluster transfer increased hallucinogenic mushroom diversity.</title>
        <authorList>
            <person name="Reynolds H.T."/>
            <person name="Vijayakumar V."/>
            <person name="Gluck-Thaler E."/>
            <person name="Korotkin H.B."/>
            <person name="Matheny P.B."/>
            <person name="Slot J.C."/>
        </authorList>
    </citation>
    <scope>NUCLEOTIDE SEQUENCE [LARGE SCALE GENOMIC DNA]</scope>
    <source>
        <strain evidence="2 3">SRW20</strain>
    </source>
</reference>
<gene>
    <name evidence="2" type="ORF">CVT26_009723</name>
</gene>
<evidence type="ECO:0000313" key="2">
    <source>
        <dbReference type="EMBL" id="PPR00360.1"/>
    </source>
</evidence>
<comment type="caution">
    <text evidence="2">The sequence shown here is derived from an EMBL/GenBank/DDBJ whole genome shotgun (WGS) entry which is preliminary data.</text>
</comment>
<dbReference type="Gene3D" id="1.10.510.10">
    <property type="entry name" value="Transferase(Phosphotransferase) domain 1"/>
    <property type="match status" value="1"/>
</dbReference>
<dbReference type="PANTHER" id="PTHR38248:SF2">
    <property type="entry name" value="FUNK1 11"/>
    <property type="match status" value="1"/>
</dbReference>
<organism evidence="2 3">
    <name type="scientific">Gymnopilus dilepis</name>
    <dbReference type="NCBI Taxonomy" id="231916"/>
    <lineage>
        <taxon>Eukaryota</taxon>
        <taxon>Fungi</taxon>
        <taxon>Dikarya</taxon>
        <taxon>Basidiomycota</taxon>
        <taxon>Agaricomycotina</taxon>
        <taxon>Agaricomycetes</taxon>
        <taxon>Agaricomycetidae</taxon>
        <taxon>Agaricales</taxon>
        <taxon>Agaricineae</taxon>
        <taxon>Hymenogastraceae</taxon>
        <taxon>Gymnopilus</taxon>
    </lineage>
</organism>
<dbReference type="AlphaFoldDB" id="A0A409YBI1"/>
<proteinExistence type="predicted"/>
<dbReference type="Proteomes" id="UP000284706">
    <property type="component" value="Unassembled WGS sequence"/>
</dbReference>
<dbReference type="SUPFAM" id="SSF56112">
    <property type="entry name" value="Protein kinase-like (PK-like)"/>
    <property type="match status" value="1"/>
</dbReference>
<dbReference type="EMBL" id="NHYE01001010">
    <property type="protein sequence ID" value="PPR00360.1"/>
    <property type="molecule type" value="Genomic_DNA"/>
</dbReference>
<evidence type="ECO:0000313" key="3">
    <source>
        <dbReference type="Proteomes" id="UP000284706"/>
    </source>
</evidence>
<dbReference type="PANTHER" id="PTHR38248">
    <property type="entry name" value="FUNK1 6"/>
    <property type="match status" value="1"/>
</dbReference>
<evidence type="ECO:0000259" key="1">
    <source>
        <dbReference type="Pfam" id="PF17667"/>
    </source>
</evidence>
<dbReference type="InterPro" id="IPR040976">
    <property type="entry name" value="Pkinase_fungal"/>
</dbReference>
<dbReference type="OrthoDB" id="5584477at2759"/>
<name>A0A409YBI1_9AGAR</name>
<protein>
    <recommendedName>
        <fullName evidence="1">Fungal-type protein kinase domain-containing protein</fullName>
    </recommendedName>
</protein>
<dbReference type="Pfam" id="PF17667">
    <property type="entry name" value="Pkinase_fungal"/>
    <property type="match status" value="1"/>
</dbReference>